<dbReference type="RefSeq" id="WP_344836369.1">
    <property type="nucleotide sequence ID" value="NZ_BAAAUV010000025.1"/>
</dbReference>
<evidence type="ECO:0000256" key="3">
    <source>
        <dbReference type="RuleBase" id="RU004514"/>
    </source>
</evidence>
<protein>
    <recommendedName>
        <fullName evidence="2">Pyridoxal phosphate homeostasis protein</fullName>
        <shortName evidence="2">PLP homeostasis protein</shortName>
    </recommendedName>
</protein>
<evidence type="ECO:0000313" key="5">
    <source>
        <dbReference type="EMBL" id="GAA3233989.1"/>
    </source>
</evidence>
<keyword evidence="6" id="KW-1185">Reference proteome</keyword>
<evidence type="ECO:0000313" key="6">
    <source>
        <dbReference type="Proteomes" id="UP001501237"/>
    </source>
</evidence>
<accession>A0ABP6QMN9</accession>
<organism evidence="5 6">
    <name type="scientific">Actinocorallia longicatena</name>
    <dbReference type="NCBI Taxonomy" id="111803"/>
    <lineage>
        <taxon>Bacteria</taxon>
        <taxon>Bacillati</taxon>
        <taxon>Actinomycetota</taxon>
        <taxon>Actinomycetes</taxon>
        <taxon>Streptosporangiales</taxon>
        <taxon>Thermomonosporaceae</taxon>
        <taxon>Actinocorallia</taxon>
    </lineage>
</organism>
<sequence>MTREEELATNLKDVREKIADACERAGRDPQEITLVAVTKTFPASDVRLLAGLGITEVAENRDQEAGPKAAECRDLPLNWHFVGRLQTNKVKSALKYAGVVHSVDRPKLVSALSAEAVARGGPVEPVTCLVQVSLDPPEADGRGGARPEDVPGIAAEIVEAPGLALGGIMAVAPLGEDPGPAFERLAELTKELRAAHPDATIMSAGMSGDLAEAIACGATHVRIGTALLGGRRAIVR</sequence>
<keyword evidence="1 2" id="KW-0663">Pyridoxal phosphate</keyword>
<dbReference type="PIRSF" id="PIRSF004848">
    <property type="entry name" value="YBL036c_PLPDEIII"/>
    <property type="match status" value="1"/>
</dbReference>
<dbReference type="Proteomes" id="UP001501237">
    <property type="component" value="Unassembled WGS sequence"/>
</dbReference>
<proteinExistence type="inferred from homology"/>
<dbReference type="Gene3D" id="3.20.20.10">
    <property type="entry name" value="Alanine racemase"/>
    <property type="match status" value="1"/>
</dbReference>
<comment type="similarity">
    <text evidence="2 3">Belongs to the pyridoxal phosphate-binding protein YggS/PROSC family.</text>
</comment>
<gene>
    <name evidence="5" type="ORF">GCM10010468_66870</name>
</gene>
<evidence type="ECO:0000256" key="2">
    <source>
        <dbReference type="HAMAP-Rule" id="MF_02087"/>
    </source>
</evidence>
<name>A0ABP6QMN9_9ACTN</name>
<dbReference type="EMBL" id="BAAAUV010000025">
    <property type="protein sequence ID" value="GAA3233989.1"/>
    <property type="molecule type" value="Genomic_DNA"/>
</dbReference>
<evidence type="ECO:0000259" key="4">
    <source>
        <dbReference type="Pfam" id="PF01168"/>
    </source>
</evidence>
<reference evidence="6" key="1">
    <citation type="journal article" date="2019" name="Int. J. Syst. Evol. Microbiol.">
        <title>The Global Catalogue of Microorganisms (GCM) 10K type strain sequencing project: providing services to taxonomists for standard genome sequencing and annotation.</title>
        <authorList>
            <consortium name="The Broad Institute Genomics Platform"/>
            <consortium name="The Broad Institute Genome Sequencing Center for Infectious Disease"/>
            <person name="Wu L."/>
            <person name="Ma J."/>
        </authorList>
    </citation>
    <scope>NUCLEOTIDE SEQUENCE [LARGE SCALE GENOMIC DNA]</scope>
    <source>
        <strain evidence="6">JCM 9377</strain>
    </source>
</reference>
<dbReference type="SUPFAM" id="SSF51419">
    <property type="entry name" value="PLP-binding barrel"/>
    <property type="match status" value="1"/>
</dbReference>
<dbReference type="PANTHER" id="PTHR10146">
    <property type="entry name" value="PROLINE SYNTHETASE CO-TRANSCRIBED BACTERIAL HOMOLOG PROTEIN"/>
    <property type="match status" value="1"/>
</dbReference>
<dbReference type="PANTHER" id="PTHR10146:SF14">
    <property type="entry name" value="PYRIDOXAL PHOSPHATE HOMEOSTASIS PROTEIN"/>
    <property type="match status" value="1"/>
</dbReference>
<dbReference type="InterPro" id="IPR001608">
    <property type="entry name" value="Ala_racemase_N"/>
</dbReference>
<comment type="caution">
    <text evidence="5">The sequence shown here is derived from an EMBL/GenBank/DDBJ whole genome shotgun (WGS) entry which is preliminary data.</text>
</comment>
<comment type="function">
    <text evidence="2">Pyridoxal 5'-phosphate (PLP)-binding protein, which is involved in PLP homeostasis.</text>
</comment>
<dbReference type="CDD" id="cd00635">
    <property type="entry name" value="PLPDE_III_YBL036c_like"/>
    <property type="match status" value="1"/>
</dbReference>
<feature type="domain" description="Alanine racemase N-terminal" evidence="4">
    <location>
        <begin position="14"/>
        <end position="231"/>
    </location>
</feature>
<dbReference type="InterPro" id="IPR029066">
    <property type="entry name" value="PLP-binding_barrel"/>
</dbReference>
<dbReference type="NCBIfam" id="TIGR00044">
    <property type="entry name" value="YggS family pyridoxal phosphate-dependent enzyme"/>
    <property type="match status" value="1"/>
</dbReference>
<dbReference type="HAMAP" id="MF_02087">
    <property type="entry name" value="PLP_homeostasis"/>
    <property type="match status" value="1"/>
</dbReference>
<evidence type="ECO:0000256" key="1">
    <source>
        <dbReference type="ARBA" id="ARBA00022898"/>
    </source>
</evidence>
<dbReference type="Pfam" id="PF01168">
    <property type="entry name" value="Ala_racemase_N"/>
    <property type="match status" value="1"/>
</dbReference>
<feature type="modified residue" description="N6-(pyridoxal phosphate)lysine" evidence="2">
    <location>
        <position position="39"/>
    </location>
</feature>
<dbReference type="InterPro" id="IPR011078">
    <property type="entry name" value="PyrdxlP_homeostasis"/>
</dbReference>